<gene>
    <name evidence="1" type="ORF">LZZ85_10525</name>
</gene>
<keyword evidence="2" id="KW-1185">Reference proteome</keyword>
<dbReference type="InterPro" id="IPR003718">
    <property type="entry name" value="OsmC/Ohr_fam"/>
</dbReference>
<dbReference type="Gene3D" id="3.30.300.20">
    <property type="match status" value="1"/>
</dbReference>
<accession>A0ABS9KQW7</accession>
<dbReference type="Proteomes" id="UP001165367">
    <property type="component" value="Unassembled WGS sequence"/>
</dbReference>
<dbReference type="InterPro" id="IPR036102">
    <property type="entry name" value="OsmC/Ohrsf"/>
</dbReference>
<evidence type="ECO:0000313" key="1">
    <source>
        <dbReference type="EMBL" id="MCG2614719.1"/>
    </source>
</evidence>
<dbReference type="InterPro" id="IPR015946">
    <property type="entry name" value="KH_dom-like_a/b"/>
</dbReference>
<organism evidence="1 2">
    <name type="scientific">Terrimonas ginsenosidimutans</name>
    <dbReference type="NCBI Taxonomy" id="2908004"/>
    <lineage>
        <taxon>Bacteria</taxon>
        <taxon>Pseudomonadati</taxon>
        <taxon>Bacteroidota</taxon>
        <taxon>Chitinophagia</taxon>
        <taxon>Chitinophagales</taxon>
        <taxon>Chitinophagaceae</taxon>
        <taxon>Terrimonas</taxon>
    </lineage>
</organism>
<dbReference type="PANTHER" id="PTHR34352">
    <property type="entry name" value="PROTEIN YHFA"/>
    <property type="match status" value="1"/>
</dbReference>
<protein>
    <submittedName>
        <fullName evidence="1">OsmC family protein</fullName>
    </submittedName>
</protein>
<reference evidence="1" key="1">
    <citation type="submission" date="2022-01" db="EMBL/GenBank/DDBJ databases">
        <authorList>
            <person name="Jo J.-H."/>
            <person name="Im W.-T."/>
        </authorList>
    </citation>
    <scope>NUCLEOTIDE SEQUENCE</scope>
    <source>
        <strain evidence="1">NA20</strain>
    </source>
</reference>
<dbReference type="RefSeq" id="WP_237871406.1">
    <property type="nucleotide sequence ID" value="NZ_JAKLTR010000005.1"/>
</dbReference>
<dbReference type="Pfam" id="PF02566">
    <property type="entry name" value="OsmC"/>
    <property type="match status" value="1"/>
</dbReference>
<evidence type="ECO:0000313" key="2">
    <source>
        <dbReference type="Proteomes" id="UP001165367"/>
    </source>
</evidence>
<proteinExistence type="predicted"/>
<dbReference type="PANTHER" id="PTHR34352:SF1">
    <property type="entry name" value="PROTEIN YHFA"/>
    <property type="match status" value="1"/>
</dbReference>
<dbReference type="EMBL" id="JAKLTR010000005">
    <property type="protein sequence ID" value="MCG2614719.1"/>
    <property type="molecule type" value="Genomic_DNA"/>
</dbReference>
<dbReference type="SUPFAM" id="SSF82784">
    <property type="entry name" value="OsmC-like"/>
    <property type="match status" value="1"/>
</dbReference>
<name>A0ABS9KQW7_9BACT</name>
<comment type="caution">
    <text evidence="1">The sequence shown here is derived from an EMBL/GenBank/DDBJ whole genome shotgun (WGS) entry which is preliminary data.</text>
</comment>
<sequence>MAALKTSTTWIKGQEFESEHDGNKINVDGDKKNGHGPKALLLSGLAGCSGIDVVDILHKMKVEFSDFSIDVEADQTEEHPKVFKDIQVTYRLKTATDNLEKVKKAINLSLDKYCGVSAMLKKNSAINYTVEILN</sequence>